<proteinExistence type="predicted"/>
<feature type="region of interest" description="Disordered" evidence="1">
    <location>
        <begin position="1"/>
        <end position="81"/>
    </location>
</feature>
<keyword evidence="2" id="KW-0472">Membrane</keyword>
<evidence type="ECO:0000256" key="1">
    <source>
        <dbReference type="SAM" id="MobiDB-lite"/>
    </source>
</evidence>
<organism evidence="3 4">
    <name type="scientific">Rhodotorula toruloides</name>
    <name type="common">Yeast</name>
    <name type="synonym">Rhodosporidium toruloides</name>
    <dbReference type="NCBI Taxonomy" id="5286"/>
    <lineage>
        <taxon>Eukaryota</taxon>
        <taxon>Fungi</taxon>
        <taxon>Dikarya</taxon>
        <taxon>Basidiomycota</taxon>
        <taxon>Pucciniomycotina</taxon>
        <taxon>Microbotryomycetes</taxon>
        <taxon>Sporidiobolales</taxon>
        <taxon>Sporidiobolaceae</taxon>
        <taxon>Rhodotorula</taxon>
    </lineage>
</organism>
<feature type="transmembrane region" description="Helical" evidence="2">
    <location>
        <begin position="105"/>
        <end position="129"/>
    </location>
</feature>
<comment type="caution">
    <text evidence="3">The sequence shown here is derived from an EMBL/GenBank/DDBJ whole genome shotgun (WGS) entry which is preliminary data.</text>
</comment>
<dbReference type="AlphaFoldDB" id="A0A2S9ZVZ1"/>
<sequence length="493" mass="54663">MSAYSSSPRNPNKTARLRRKRAHPSVATPPRTSSSRRPRTPQEDWSTDEEAEHTEELLEETKPPRRRAQETGRVRKSTTARRRGPSVYTALLQSIRRAFSLFFRLLLPLIAPILPYILLATLAYVSLAILRSYTLWYLSYFPAFLHAPLSRLNSLALPLPHLRPFSPAALLRLNYSSLSGLAFSIFGSSSTRRRDFELLSASAARTAKTRASDALDVFDHLIHLGDADSDGMSLEPMAIWELATAVKYTSTLEDRDFVAGQLGELGDLTREVKDAVIGLNAQGLNAFAFVLHEFDRLEDLILRASTSSKPFTSAQATEFSDLLSSLFDKISSTLSDLLNSLDRSIPLATLASDKSRLLFASLRSQEASSLASLEEMDWVSHLLESTGRKIGGAKRVRMLKRDIELTRVSAGGLMGVWQGLESTRESLVSYQRNVGHYKAGLVGYHLSGHSLSVDQEVASLKSVMDEMRNTLELARRRGRGGAARAKVRELGES</sequence>
<feature type="compositionally biased region" description="Polar residues" evidence="1">
    <location>
        <begin position="1"/>
        <end position="13"/>
    </location>
</feature>
<feature type="compositionally biased region" description="Basic and acidic residues" evidence="1">
    <location>
        <begin position="54"/>
        <end position="73"/>
    </location>
</feature>
<accession>A0A2S9ZVZ1</accession>
<name>A0A2S9ZVZ1_RHOTO</name>
<dbReference type="Proteomes" id="UP000239560">
    <property type="component" value="Unassembled WGS sequence"/>
</dbReference>
<dbReference type="OrthoDB" id="2526823at2759"/>
<keyword evidence="2" id="KW-1133">Transmembrane helix</keyword>
<dbReference type="EMBL" id="LCTV02000017">
    <property type="protein sequence ID" value="PRQ69926.1"/>
    <property type="molecule type" value="Genomic_DNA"/>
</dbReference>
<keyword evidence="2" id="KW-0812">Transmembrane</keyword>
<reference evidence="3 4" key="1">
    <citation type="journal article" date="2018" name="Elife">
        <title>Functional genomics of lipid metabolism in the oleaginous yeast Rhodosporidium toruloides.</title>
        <authorList>
            <person name="Coradetti S.T."/>
            <person name="Pinel D."/>
            <person name="Geiselman G."/>
            <person name="Ito M."/>
            <person name="Mondo S."/>
            <person name="Reilly M.C."/>
            <person name="Cheng Y.F."/>
            <person name="Bauer S."/>
            <person name="Grigoriev I."/>
            <person name="Gladden J.M."/>
            <person name="Simmons B.A."/>
            <person name="Brem R."/>
            <person name="Arkin A.P."/>
            <person name="Skerker J.M."/>
        </authorList>
    </citation>
    <scope>NUCLEOTIDE SEQUENCE [LARGE SCALE GENOMIC DNA]</scope>
    <source>
        <strain evidence="3 4">NBRC 0880</strain>
    </source>
</reference>
<evidence type="ECO:0000256" key="2">
    <source>
        <dbReference type="SAM" id="Phobius"/>
    </source>
</evidence>
<gene>
    <name evidence="3" type="ORF">AAT19DRAFT_11579</name>
</gene>
<protein>
    <submittedName>
        <fullName evidence="3">Proteophosphoglycan ppg4</fullName>
    </submittedName>
</protein>
<evidence type="ECO:0000313" key="3">
    <source>
        <dbReference type="EMBL" id="PRQ69926.1"/>
    </source>
</evidence>
<evidence type="ECO:0000313" key="4">
    <source>
        <dbReference type="Proteomes" id="UP000239560"/>
    </source>
</evidence>